<dbReference type="CDD" id="cd01949">
    <property type="entry name" value="GGDEF"/>
    <property type="match status" value="1"/>
</dbReference>
<evidence type="ECO:0000313" key="5">
    <source>
        <dbReference type="EMBL" id="QJE00160.1"/>
    </source>
</evidence>
<dbReference type="PROSITE" id="PS50887">
    <property type="entry name" value="GGDEF"/>
    <property type="match status" value="1"/>
</dbReference>
<keyword evidence="3" id="KW-1133">Transmembrane helix</keyword>
<feature type="transmembrane region" description="Helical" evidence="3">
    <location>
        <begin position="6"/>
        <end position="25"/>
    </location>
</feature>
<dbReference type="SMART" id="SM00267">
    <property type="entry name" value="GGDEF"/>
    <property type="match status" value="1"/>
</dbReference>
<gene>
    <name evidence="5" type="ORF">HH212_09080</name>
</gene>
<dbReference type="Gene3D" id="3.30.70.270">
    <property type="match status" value="1"/>
</dbReference>
<dbReference type="NCBIfam" id="TIGR00254">
    <property type="entry name" value="GGDEF"/>
    <property type="match status" value="1"/>
</dbReference>
<dbReference type="InterPro" id="IPR029787">
    <property type="entry name" value="Nucleotide_cyclase"/>
</dbReference>
<dbReference type="EC" id="2.7.7.65" evidence="1"/>
<dbReference type="GO" id="GO:0005886">
    <property type="term" value="C:plasma membrane"/>
    <property type="evidence" value="ECO:0007669"/>
    <property type="project" value="TreeGrafter"/>
</dbReference>
<evidence type="ECO:0000259" key="4">
    <source>
        <dbReference type="PROSITE" id="PS50887"/>
    </source>
</evidence>
<protein>
    <recommendedName>
        <fullName evidence="1">diguanylate cyclase</fullName>
        <ecNumber evidence="1">2.7.7.65</ecNumber>
    </recommendedName>
</protein>
<feature type="transmembrane region" description="Helical" evidence="3">
    <location>
        <begin position="119"/>
        <end position="139"/>
    </location>
</feature>
<feature type="transmembrane region" description="Helical" evidence="3">
    <location>
        <begin position="151"/>
        <end position="170"/>
    </location>
</feature>
<keyword evidence="6" id="KW-1185">Reference proteome</keyword>
<feature type="transmembrane region" description="Helical" evidence="3">
    <location>
        <begin position="37"/>
        <end position="60"/>
    </location>
</feature>
<dbReference type="RefSeq" id="WP_170202193.1">
    <property type="nucleotide sequence ID" value="NZ_CP051685.1"/>
</dbReference>
<dbReference type="InterPro" id="IPR000160">
    <property type="entry name" value="GGDEF_dom"/>
</dbReference>
<comment type="catalytic activity">
    <reaction evidence="2">
        <text>2 GTP = 3',3'-c-di-GMP + 2 diphosphate</text>
        <dbReference type="Rhea" id="RHEA:24898"/>
        <dbReference type="ChEBI" id="CHEBI:33019"/>
        <dbReference type="ChEBI" id="CHEBI:37565"/>
        <dbReference type="ChEBI" id="CHEBI:58805"/>
        <dbReference type="EC" id="2.7.7.65"/>
    </reaction>
</comment>
<dbReference type="GO" id="GO:0052621">
    <property type="term" value="F:diguanylate cyclase activity"/>
    <property type="evidence" value="ECO:0007669"/>
    <property type="project" value="UniProtKB-EC"/>
</dbReference>
<accession>A0A7Z2ZSF5</accession>
<dbReference type="EMBL" id="CP051685">
    <property type="protein sequence ID" value="QJE00160.1"/>
    <property type="molecule type" value="Genomic_DNA"/>
</dbReference>
<keyword evidence="3" id="KW-0472">Membrane</keyword>
<feature type="transmembrane region" description="Helical" evidence="3">
    <location>
        <begin position="94"/>
        <end position="113"/>
    </location>
</feature>
<dbReference type="Proteomes" id="UP000502415">
    <property type="component" value="Chromosome"/>
</dbReference>
<reference evidence="5 6" key="1">
    <citation type="submission" date="2020-04" db="EMBL/GenBank/DDBJ databases">
        <title>Genome sequencing of novel species.</title>
        <authorList>
            <person name="Heo J."/>
            <person name="Kim S.-J."/>
            <person name="Kim J.-S."/>
            <person name="Hong S.-B."/>
            <person name="Kwon S.-W."/>
        </authorList>
    </citation>
    <scope>NUCLEOTIDE SEQUENCE [LARGE SCALE GENOMIC DNA]</scope>
    <source>
        <strain evidence="5 6">GN2-R2</strain>
    </source>
</reference>
<dbReference type="InterPro" id="IPR050469">
    <property type="entry name" value="Diguanylate_Cyclase"/>
</dbReference>
<feature type="transmembrane region" description="Helical" evidence="3">
    <location>
        <begin position="66"/>
        <end position="87"/>
    </location>
</feature>
<dbReference type="KEGG" id="mfy:HH212_09080"/>
<dbReference type="Pfam" id="PF00990">
    <property type="entry name" value="GGDEF"/>
    <property type="match status" value="1"/>
</dbReference>
<dbReference type="AlphaFoldDB" id="A0A7Z2ZSF5"/>
<dbReference type="FunFam" id="3.30.70.270:FF:000001">
    <property type="entry name" value="Diguanylate cyclase domain protein"/>
    <property type="match status" value="1"/>
</dbReference>
<evidence type="ECO:0000256" key="2">
    <source>
        <dbReference type="ARBA" id="ARBA00034247"/>
    </source>
</evidence>
<dbReference type="PANTHER" id="PTHR45138">
    <property type="entry name" value="REGULATORY COMPONENTS OF SENSORY TRANSDUCTION SYSTEM"/>
    <property type="match status" value="1"/>
</dbReference>
<feature type="domain" description="GGDEF" evidence="4">
    <location>
        <begin position="247"/>
        <end position="379"/>
    </location>
</feature>
<dbReference type="SUPFAM" id="SSF55073">
    <property type="entry name" value="Nucleotide cyclase"/>
    <property type="match status" value="1"/>
</dbReference>
<keyword evidence="3" id="KW-0812">Transmembrane</keyword>
<dbReference type="GO" id="GO:0043709">
    <property type="term" value="P:cell adhesion involved in single-species biofilm formation"/>
    <property type="evidence" value="ECO:0007669"/>
    <property type="project" value="TreeGrafter"/>
</dbReference>
<feature type="transmembrane region" description="Helical" evidence="3">
    <location>
        <begin position="182"/>
        <end position="205"/>
    </location>
</feature>
<evidence type="ECO:0000313" key="6">
    <source>
        <dbReference type="Proteomes" id="UP000502415"/>
    </source>
</evidence>
<sequence length="384" mass="40675">MIDILTFMLSLGVGNVTFALLMAGYMRGATPSPSLTVWIWARLFSGLAQVCCWLAPQFGFPLAGKLASFASVVGVALELAAYCLFFGFAHWRRFLYPASVAGMAVVTLALLAGATTEQMVCVVAMIVALFAAGAAAVLLRPQKGASLLQRIIGANDALFALAIWATMGVTRGNVAALGASSLVGFAYMASYLLMIVNGFGFLLMCKQQDDANMQRLATVDCLTGALNRRAFFERAESARMLALRLRKPVALVMLDLDHFKRLNDSFGHACGDQALRMFADTAGAVLRDHDLIGRLGGEEFALALPGTTLDGAFQAAERLRLAVAAAPLPGCSGDYRVTVSIGLVLIEPNEELTAALARADHALYAAKSGGRNRVEVGAAILKCA</sequence>
<dbReference type="PANTHER" id="PTHR45138:SF9">
    <property type="entry name" value="DIGUANYLATE CYCLASE DGCM-RELATED"/>
    <property type="match status" value="1"/>
</dbReference>
<evidence type="ECO:0000256" key="3">
    <source>
        <dbReference type="SAM" id="Phobius"/>
    </source>
</evidence>
<organism evidence="5 6">
    <name type="scientific">Massilia forsythiae</name>
    <dbReference type="NCBI Taxonomy" id="2728020"/>
    <lineage>
        <taxon>Bacteria</taxon>
        <taxon>Pseudomonadati</taxon>
        <taxon>Pseudomonadota</taxon>
        <taxon>Betaproteobacteria</taxon>
        <taxon>Burkholderiales</taxon>
        <taxon>Oxalobacteraceae</taxon>
        <taxon>Telluria group</taxon>
        <taxon>Massilia</taxon>
    </lineage>
</organism>
<evidence type="ECO:0000256" key="1">
    <source>
        <dbReference type="ARBA" id="ARBA00012528"/>
    </source>
</evidence>
<name>A0A7Z2ZSF5_9BURK</name>
<dbReference type="InterPro" id="IPR043128">
    <property type="entry name" value="Rev_trsase/Diguanyl_cyclase"/>
</dbReference>
<dbReference type="GO" id="GO:1902201">
    <property type="term" value="P:negative regulation of bacterial-type flagellum-dependent cell motility"/>
    <property type="evidence" value="ECO:0007669"/>
    <property type="project" value="TreeGrafter"/>
</dbReference>
<proteinExistence type="predicted"/>